<dbReference type="InterPro" id="IPR038309">
    <property type="entry name" value="Rsd/AlgQ_sf"/>
</dbReference>
<evidence type="ECO:0000256" key="2">
    <source>
        <dbReference type="ARBA" id="ARBA00023015"/>
    </source>
</evidence>
<comment type="caution">
    <text evidence="6">The sequence shown here is derived from an EMBL/GenBank/DDBJ whole genome shotgun (WGS) entry which is preliminary data.</text>
</comment>
<keyword evidence="2 4" id="KW-0805">Transcription regulation</keyword>
<dbReference type="Pfam" id="PF04353">
    <property type="entry name" value="Rsd_AlgQ"/>
    <property type="match status" value="1"/>
</dbReference>
<dbReference type="OrthoDB" id="5567237at2"/>
<comment type="function">
    <text evidence="4">Binds RpoD and negatively regulates RpoD-mediated transcription activation by preventing the interaction between the primary sigma factor RpoD with the catalytic core of the RNA polymerase and with promoter DNA. May be involved in replacement of the RNA polymerase sigma subunit from RpoD to RpoS during the transition from exponential growth to the stationary phase.</text>
</comment>
<comment type="similarity">
    <text evidence="4 5">Belongs to the Rsd/AlgQ family.</text>
</comment>
<evidence type="ECO:0000256" key="5">
    <source>
        <dbReference type="RuleBase" id="RU004409"/>
    </source>
</evidence>
<accession>A0A1V9D8A0</accession>
<comment type="subunit">
    <text evidence="4">Interacts with RpoD.</text>
</comment>
<dbReference type="Gene3D" id="1.20.120.1370">
    <property type="entry name" value="Regulator of RNA polymerase sigma(70) subunit, domain 4"/>
    <property type="match status" value="1"/>
</dbReference>
<reference evidence="6 7" key="1">
    <citation type="submission" date="2017-02" db="EMBL/GenBank/DDBJ databases">
        <title>Whole genome shotgun sequence of Pantoea agglomerans strain AS1 isolated from a cycad, Zamia floridana in Central Florida, USA.</title>
        <authorList>
            <person name="Lata P."/>
            <person name="Govindarajan S."/>
            <person name="Qi F."/>
            <person name="Li J.-L."/>
            <person name="Maurya S.K."/>
            <person name="Sahoo M.K."/>
        </authorList>
    </citation>
    <scope>NUCLEOTIDE SEQUENCE [LARGE SCALE GENOMIC DNA]</scope>
    <source>
        <strain evidence="6 7">AS1</strain>
    </source>
</reference>
<dbReference type="HAMAP" id="MF_01181">
    <property type="entry name" value="Rsd"/>
    <property type="match status" value="1"/>
</dbReference>
<dbReference type="EMBL" id="MWUE01000041">
    <property type="protein sequence ID" value="OQP30076.1"/>
    <property type="molecule type" value="Genomic_DNA"/>
</dbReference>
<dbReference type="NCBIfam" id="NF008723">
    <property type="entry name" value="PRK11718.1"/>
    <property type="match status" value="1"/>
</dbReference>
<name>A0A1V9D8A0_9GAMM</name>
<protein>
    <recommendedName>
        <fullName evidence="4">Regulator of sigma D</fullName>
    </recommendedName>
</protein>
<dbReference type="PIRSF" id="PIRSF016548">
    <property type="entry name" value="Rsd_AlgQ"/>
    <property type="match status" value="1"/>
</dbReference>
<dbReference type="InterPro" id="IPR023785">
    <property type="entry name" value="Sigma70_reg_Rsd"/>
</dbReference>
<gene>
    <name evidence="4" type="primary">rsd</name>
    <name evidence="6" type="ORF">B2J69_22385</name>
</gene>
<evidence type="ECO:0000256" key="1">
    <source>
        <dbReference type="ARBA" id="ARBA00022490"/>
    </source>
</evidence>
<dbReference type="RefSeq" id="WP_081142508.1">
    <property type="nucleotide sequence ID" value="NZ_MWUE01000041.1"/>
</dbReference>
<keyword evidence="1 4" id="KW-0963">Cytoplasm</keyword>
<keyword evidence="7" id="KW-1185">Reference proteome</keyword>
<dbReference type="Proteomes" id="UP000192769">
    <property type="component" value="Unassembled WGS sequence"/>
</dbReference>
<dbReference type="InterPro" id="IPR007448">
    <property type="entry name" value="Sigma70_reg_Rsd_AlgQ"/>
</dbReference>
<evidence type="ECO:0000256" key="3">
    <source>
        <dbReference type="ARBA" id="ARBA00023163"/>
    </source>
</evidence>
<dbReference type="GO" id="GO:0006355">
    <property type="term" value="P:regulation of DNA-templated transcription"/>
    <property type="evidence" value="ECO:0007669"/>
    <property type="project" value="InterPro"/>
</dbReference>
<sequence length="169" mass="18993">MLNQLNVLTERVGGSNELVDSWLDARRQLLVSYYHLVGLKPNKEALTTLDEQALDNFCHGLVDYLSAGHFSIYERIINEMEGDSPMIAAAQIYPPLEANTERLMQLYDGHLQQSIDDDNCVDFQLALSEVGEVLEARFTLEDKLIQLAWDNSLVRAPVANDSSQLSRPA</sequence>
<evidence type="ECO:0000313" key="6">
    <source>
        <dbReference type="EMBL" id="OQP30076.1"/>
    </source>
</evidence>
<comment type="subcellular location">
    <subcellularLocation>
        <location evidence="4">Cytoplasm</location>
    </subcellularLocation>
</comment>
<dbReference type="GO" id="GO:0005737">
    <property type="term" value="C:cytoplasm"/>
    <property type="evidence" value="ECO:0007669"/>
    <property type="project" value="UniProtKB-SubCell"/>
</dbReference>
<dbReference type="AlphaFoldDB" id="A0A1V9D8A0"/>
<evidence type="ECO:0000313" key="7">
    <source>
        <dbReference type="Proteomes" id="UP000192769"/>
    </source>
</evidence>
<proteinExistence type="inferred from homology"/>
<evidence type="ECO:0000256" key="4">
    <source>
        <dbReference type="HAMAP-Rule" id="MF_01181"/>
    </source>
</evidence>
<keyword evidence="3 4" id="KW-0804">Transcription</keyword>
<organism evidence="6 7">
    <name type="scientific">Pantoea latae</name>
    <dbReference type="NCBI Taxonomy" id="1964541"/>
    <lineage>
        <taxon>Bacteria</taxon>
        <taxon>Pseudomonadati</taxon>
        <taxon>Pseudomonadota</taxon>
        <taxon>Gammaproteobacteria</taxon>
        <taxon>Enterobacterales</taxon>
        <taxon>Erwiniaceae</taxon>
        <taxon>Pantoea</taxon>
    </lineage>
</organism>